<dbReference type="AlphaFoldDB" id="A0A0C2M8L1"/>
<name>A0A0C2M8L1_THEKT</name>
<evidence type="ECO:0000313" key="1">
    <source>
        <dbReference type="EMBL" id="KII60624.1"/>
    </source>
</evidence>
<dbReference type="EMBL" id="JWZT01005543">
    <property type="protein sequence ID" value="KII60624.1"/>
    <property type="molecule type" value="Genomic_DNA"/>
</dbReference>
<accession>A0A0C2M8L1</accession>
<evidence type="ECO:0000313" key="2">
    <source>
        <dbReference type="Proteomes" id="UP000031668"/>
    </source>
</evidence>
<gene>
    <name evidence="1" type="ORF">RF11_02135</name>
</gene>
<dbReference type="Proteomes" id="UP000031668">
    <property type="component" value="Unassembled WGS sequence"/>
</dbReference>
<sequence length="151" mass="16928">MVTSDQITGRRLPMAPYSQVERPRGHGTIRCQPPPGLPVSQGHLLWSTTRQVWRVTGGKREAAVPTPHNERKPATGIGSTARLLAHPKVYQRWSRTRRRLDSCEKVVAILPESAELQCAHWSTSIVTFKSQRQTVCLLQTMLSFSLVFKGS</sequence>
<reference evidence="1 2" key="1">
    <citation type="journal article" date="2014" name="Genome Biol. Evol.">
        <title>The genome of the myxosporean Thelohanellus kitauei shows adaptations to nutrient acquisition within its fish host.</title>
        <authorList>
            <person name="Yang Y."/>
            <person name="Xiong J."/>
            <person name="Zhou Z."/>
            <person name="Huo F."/>
            <person name="Miao W."/>
            <person name="Ran C."/>
            <person name="Liu Y."/>
            <person name="Zhang J."/>
            <person name="Feng J."/>
            <person name="Wang M."/>
            <person name="Wang M."/>
            <person name="Wang L."/>
            <person name="Yao B."/>
        </authorList>
    </citation>
    <scope>NUCLEOTIDE SEQUENCE [LARGE SCALE GENOMIC DNA]</scope>
    <source>
        <strain evidence="1">Wuqing</strain>
    </source>
</reference>
<comment type="caution">
    <text evidence="1">The sequence shown here is derived from an EMBL/GenBank/DDBJ whole genome shotgun (WGS) entry which is preliminary data.</text>
</comment>
<keyword evidence="2" id="KW-1185">Reference proteome</keyword>
<protein>
    <submittedName>
        <fullName evidence="1">Uncharacterized protein</fullName>
    </submittedName>
</protein>
<organism evidence="1 2">
    <name type="scientific">Thelohanellus kitauei</name>
    <name type="common">Myxosporean</name>
    <dbReference type="NCBI Taxonomy" id="669202"/>
    <lineage>
        <taxon>Eukaryota</taxon>
        <taxon>Metazoa</taxon>
        <taxon>Cnidaria</taxon>
        <taxon>Myxozoa</taxon>
        <taxon>Myxosporea</taxon>
        <taxon>Bivalvulida</taxon>
        <taxon>Platysporina</taxon>
        <taxon>Myxobolidae</taxon>
        <taxon>Thelohanellus</taxon>
    </lineage>
</organism>
<proteinExistence type="predicted"/>